<keyword evidence="1" id="KW-0472">Membrane</keyword>
<comment type="caution">
    <text evidence="2">The sequence shown here is derived from an EMBL/GenBank/DDBJ whole genome shotgun (WGS) entry which is preliminary data.</text>
</comment>
<keyword evidence="3" id="KW-1185">Reference proteome</keyword>
<accession>A0ABR0EMX7</accession>
<protein>
    <submittedName>
        <fullName evidence="2">Uncharacterized protein</fullName>
    </submittedName>
</protein>
<sequence>MSTFPRYHLFEINDQPWLPDWIRERVQECLTLFWTLNLAPLQEHSPASLVAGTLTQVLGSRCRDYTFFDFCAGAGGPTPFIEKEFNQGTGGEVAKFVLTDIEPHRSAWREHSSSSPNILYVPSPVDATKPPSSTALVKMMAHSSGKVDREGMQKRKTVRLFFLAFHHLDEVVARKVLHNALSSPDCGGIGIFELQGRTPGEMFMVSMLGPVLWVITPWYFWRDPLMLLLVYIFPVIPFIVVVDGIVSCLRTRTADEILELIDESGANCEGWEFKHGSRTHNRLVGEMRWFIGLRR</sequence>
<feature type="transmembrane region" description="Helical" evidence="1">
    <location>
        <begin position="227"/>
        <end position="249"/>
    </location>
</feature>
<gene>
    <name evidence="2" type="ORF">PRZ48_006246</name>
</gene>
<reference evidence="2 3" key="1">
    <citation type="journal article" date="2023" name="G3 (Bethesda)">
        <title>A chromosome-level genome assembly of Zasmidium syzygii isolated from banana leaves.</title>
        <authorList>
            <person name="van Westerhoven A.C."/>
            <person name="Mehrabi R."/>
            <person name="Talebi R."/>
            <person name="Steentjes M.B.F."/>
            <person name="Corcolon B."/>
            <person name="Chong P.A."/>
            <person name="Kema G.H.J."/>
            <person name="Seidl M.F."/>
        </authorList>
    </citation>
    <scope>NUCLEOTIDE SEQUENCE [LARGE SCALE GENOMIC DNA]</scope>
    <source>
        <strain evidence="2 3">P124</strain>
    </source>
</reference>
<evidence type="ECO:0000256" key="1">
    <source>
        <dbReference type="SAM" id="Phobius"/>
    </source>
</evidence>
<dbReference type="Proteomes" id="UP001305779">
    <property type="component" value="Unassembled WGS sequence"/>
</dbReference>
<name>A0ABR0EMX7_ZASCE</name>
<evidence type="ECO:0000313" key="2">
    <source>
        <dbReference type="EMBL" id="KAK4502820.1"/>
    </source>
</evidence>
<keyword evidence="1" id="KW-1133">Transmembrane helix</keyword>
<feature type="transmembrane region" description="Helical" evidence="1">
    <location>
        <begin position="202"/>
        <end position="221"/>
    </location>
</feature>
<keyword evidence="1" id="KW-0812">Transmembrane</keyword>
<organism evidence="2 3">
    <name type="scientific">Zasmidium cellare</name>
    <name type="common">Wine cellar mold</name>
    <name type="synonym">Racodium cellare</name>
    <dbReference type="NCBI Taxonomy" id="395010"/>
    <lineage>
        <taxon>Eukaryota</taxon>
        <taxon>Fungi</taxon>
        <taxon>Dikarya</taxon>
        <taxon>Ascomycota</taxon>
        <taxon>Pezizomycotina</taxon>
        <taxon>Dothideomycetes</taxon>
        <taxon>Dothideomycetidae</taxon>
        <taxon>Mycosphaerellales</taxon>
        <taxon>Mycosphaerellaceae</taxon>
        <taxon>Zasmidium</taxon>
    </lineage>
</organism>
<dbReference type="EMBL" id="JAXOVC010000004">
    <property type="protein sequence ID" value="KAK4502820.1"/>
    <property type="molecule type" value="Genomic_DNA"/>
</dbReference>
<proteinExistence type="predicted"/>
<evidence type="ECO:0000313" key="3">
    <source>
        <dbReference type="Proteomes" id="UP001305779"/>
    </source>
</evidence>